<proteinExistence type="predicted"/>
<feature type="transmembrane region" description="Helical" evidence="1">
    <location>
        <begin position="7"/>
        <end position="27"/>
    </location>
</feature>
<dbReference type="RefSeq" id="WP_213308013.1">
    <property type="nucleotide sequence ID" value="NZ_JAGYVZ010000048.1"/>
</dbReference>
<keyword evidence="1" id="KW-0812">Transmembrane</keyword>
<protein>
    <recommendedName>
        <fullName evidence="4">DUF4760 domain-containing protein</fullName>
    </recommendedName>
</protein>
<dbReference type="EMBL" id="JAGYVZ010000048">
    <property type="protein sequence ID" value="MBS7234146.1"/>
    <property type="molecule type" value="Genomic_DNA"/>
</dbReference>
<comment type="caution">
    <text evidence="2">The sequence shown here is derived from an EMBL/GenBank/DDBJ whole genome shotgun (WGS) entry which is preliminary data.</text>
</comment>
<keyword evidence="3" id="KW-1185">Reference proteome</keyword>
<evidence type="ECO:0000313" key="3">
    <source>
        <dbReference type="Proteomes" id="UP000722625"/>
    </source>
</evidence>
<keyword evidence="1" id="KW-1133">Transmembrane helix</keyword>
<name>A0ABS5PJ32_9FLAO</name>
<feature type="transmembrane region" description="Helical" evidence="1">
    <location>
        <begin position="39"/>
        <end position="58"/>
    </location>
</feature>
<gene>
    <name evidence="2" type="ORF">KHA90_24395</name>
</gene>
<dbReference type="Proteomes" id="UP000722625">
    <property type="component" value="Unassembled WGS sequence"/>
</dbReference>
<sequence>MRTELKNLLYIAILSILFIEFIGFSYNELLPKLNVIANIILKLSYSYISALIFYYLVVHFKRQDEKRKFYVILNNKLTSIILEHNSVYSQISKLNNEEQINFSDKENLKNNLKNVNPNSIYNGKLYINTGKVSWLKHLYIVAETTRTEIERIFLQSFLLEVELINILDKINNNTLFQQMRLFNQTTIGNENFEDFYESFYIYSQNIDNLQKYIDKEIKKYTTASKFN</sequence>
<accession>A0ABS5PJ32</accession>
<evidence type="ECO:0000313" key="2">
    <source>
        <dbReference type="EMBL" id="MBS7234146.1"/>
    </source>
</evidence>
<reference evidence="2 3" key="1">
    <citation type="journal article" date="2018" name="Int. J. Syst. Evol. Microbiol.">
        <title>Flavobacterium chryseum sp. nov. and Flavobacterium psychroterrae sp. nov., novel environmental bacteria isolated from Antarctica.</title>
        <authorList>
            <person name="Kralova S."/>
            <person name="Svec P."/>
            <person name="Busse H.J."/>
            <person name="Stankova E."/>
            <person name="Vaczi P."/>
            <person name="Sedlacek I."/>
        </authorList>
    </citation>
    <scope>NUCLEOTIDE SEQUENCE [LARGE SCALE GENOMIC DNA]</scope>
    <source>
        <strain evidence="2 3">CCM 8827</strain>
    </source>
</reference>
<keyword evidence="1" id="KW-0472">Membrane</keyword>
<evidence type="ECO:0000256" key="1">
    <source>
        <dbReference type="SAM" id="Phobius"/>
    </source>
</evidence>
<organism evidence="2 3">
    <name type="scientific">Flavobacterium psychroterrae</name>
    <dbReference type="NCBI Taxonomy" id="2133767"/>
    <lineage>
        <taxon>Bacteria</taxon>
        <taxon>Pseudomonadati</taxon>
        <taxon>Bacteroidota</taxon>
        <taxon>Flavobacteriia</taxon>
        <taxon>Flavobacteriales</taxon>
        <taxon>Flavobacteriaceae</taxon>
        <taxon>Flavobacterium</taxon>
    </lineage>
</organism>
<evidence type="ECO:0008006" key="4">
    <source>
        <dbReference type="Google" id="ProtNLM"/>
    </source>
</evidence>